<evidence type="ECO:0000256" key="3">
    <source>
        <dbReference type="ARBA" id="ARBA00022475"/>
    </source>
</evidence>
<evidence type="ECO:0000256" key="2">
    <source>
        <dbReference type="ARBA" id="ARBA00022428"/>
    </source>
</evidence>
<evidence type="ECO:0000256" key="8">
    <source>
        <dbReference type="ARBA" id="ARBA00023136"/>
    </source>
</evidence>
<comment type="pathway">
    <text evidence="9">Quinol/quinone metabolism; menaquinone biosynthesis; menaquinol from 1,4-dihydroxy-2-naphthoate: step 1/2.</text>
</comment>
<accession>A0A2U8E7Y6</accession>
<keyword evidence="2 9" id="KW-0474">Menaquinone biosynthesis</keyword>
<evidence type="ECO:0000256" key="1">
    <source>
        <dbReference type="ARBA" id="ARBA00004141"/>
    </source>
</evidence>
<dbReference type="GO" id="GO:0005886">
    <property type="term" value="C:plasma membrane"/>
    <property type="evidence" value="ECO:0007669"/>
    <property type="project" value="UniProtKB-SubCell"/>
</dbReference>
<dbReference type="GO" id="GO:0042371">
    <property type="term" value="P:vitamin K biosynthetic process"/>
    <property type="evidence" value="ECO:0007669"/>
    <property type="project" value="TreeGrafter"/>
</dbReference>
<organism evidence="11 12">
    <name type="scientific">Ereboglobus luteus</name>
    <dbReference type="NCBI Taxonomy" id="1796921"/>
    <lineage>
        <taxon>Bacteria</taxon>
        <taxon>Pseudomonadati</taxon>
        <taxon>Verrucomicrobiota</taxon>
        <taxon>Opitutia</taxon>
        <taxon>Opitutales</taxon>
        <taxon>Opitutaceae</taxon>
        <taxon>Ereboglobus</taxon>
    </lineage>
</organism>
<dbReference type="AlphaFoldDB" id="A0A2U8E7Y6"/>
<feature type="transmembrane region" description="Helical" evidence="9">
    <location>
        <begin position="283"/>
        <end position="300"/>
    </location>
</feature>
<dbReference type="GO" id="GO:0009234">
    <property type="term" value="P:menaquinone biosynthetic process"/>
    <property type="evidence" value="ECO:0007669"/>
    <property type="project" value="UniProtKB-UniRule"/>
</dbReference>
<feature type="transmembrane region" description="Helical" evidence="9">
    <location>
        <begin position="152"/>
        <end position="170"/>
    </location>
</feature>
<evidence type="ECO:0000313" key="12">
    <source>
        <dbReference type="Proteomes" id="UP000244896"/>
    </source>
</evidence>
<feature type="transmembrane region" description="Helical" evidence="9">
    <location>
        <begin position="176"/>
        <end position="198"/>
    </location>
</feature>
<evidence type="ECO:0000256" key="5">
    <source>
        <dbReference type="ARBA" id="ARBA00022679"/>
    </source>
</evidence>
<comment type="similarity">
    <text evidence="9">Belongs to the MenA family. Type 1 subfamily.</text>
</comment>
<comment type="catalytic activity">
    <reaction evidence="9">
        <text>an all-trans-polyprenyl diphosphate + 1,4-dihydroxy-2-naphthoate + H(+) = a 2-demethylmenaquinol + CO2 + diphosphate</text>
        <dbReference type="Rhea" id="RHEA:26478"/>
        <dbReference type="Rhea" id="RHEA-COMP:9563"/>
        <dbReference type="Rhea" id="RHEA-COMP:9564"/>
        <dbReference type="ChEBI" id="CHEBI:11173"/>
        <dbReference type="ChEBI" id="CHEBI:15378"/>
        <dbReference type="ChEBI" id="CHEBI:16526"/>
        <dbReference type="ChEBI" id="CHEBI:33019"/>
        <dbReference type="ChEBI" id="CHEBI:55437"/>
        <dbReference type="ChEBI" id="CHEBI:58914"/>
        <dbReference type="EC" id="2.5.1.74"/>
    </reaction>
</comment>
<keyword evidence="6 9" id="KW-0812">Transmembrane</keyword>
<dbReference type="UniPathway" id="UPA00079">
    <property type="reaction ID" value="UER00168"/>
</dbReference>
<dbReference type="FunFam" id="1.10.357.140:FF:000016">
    <property type="entry name" value="1,4-dihydroxy-2-naphthoate octaprenyltransferase"/>
    <property type="match status" value="1"/>
</dbReference>
<keyword evidence="3 9" id="KW-1003">Cell membrane</keyword>
<keyword evidence="4" id="KW-0997">Cell inner membrane</keyword>
<dbReference type="GO" id="GO:0046428">
    <property type="term" value="F:1,4-dihydroxy-2-naphthoate polyprenyltransferase activity"/>
    <property type="evidence" value="ECO:0007669"/>
    <property type="project" value="UniProtKB-UniRule"/>
</dbReference>
<dbReference type="HAMAP" id="MF_01937">
    <property type="entry name" value="MenA_1"/>
    <property type="match status" value="1"/>
</dbReference>
<dbReference type="InterPro" id="IPR044878">
    <property type="entry name" value="UbiA_sf"/>
</dbReference>
<feature type="transmembrane region" description="Helical" evidence="9">
    <location>
        <begin position="122"/>
        <end position="140"/>
    </location>
</feature>
<gene>
    <name evidence="9" type="primary">menA</name>
    <name evidence="11" type="ORF">CKA38_15065</name>
</gene>
<dbReference type="NCBIfam" id="TIGR00751">
    <property type="entry name" value="menA"/>
    <property type="match status" value="1"/>
</dbReference>
<name>A0A2U8E7Y6_9BACT</name>
<evidence type="ECO:0000256" key="9">
    <source>
        <dbReference type="HAMAP-Rule" id="MF_01937"/>
    </source>
</evidence>
<evidence type="ECO:0000256" key="4">
    <source>
        <dbReference type="ARBA" id="ARBA00022519"/>
    </source>
</evidence>
<dbReference type="RefSeq" id="WP_108826630.1">
    <property type="nucleotide sequence ID" value="NZ_CP023004.1"/>
</dbReference>
<dbReference type="InterPro" id="IPR000537">
    <property type="entry name" value="UbiA_prenyltransferase"/>
</dbReference>
<dbReference type="InterPro" id="IPR004657">
    <property type="entry name" value="MenA"/>
</dbReference>
<keyword evidence="5 9" id="KW-0808">Transferase</keyword>
<keyword evidence="7 9" id="KW-1133">Transmembrane helix</keyword>
<dbReference type="PIRSF" id="PIRSF005355">
    <property type="entry name" value="UBIAD1"/>
    <property type="match status" value="1"/>
</dbReference>
<comment type="subcellular location">
    <subcellularLocation>
        <location evidence="9">Cell membrane</location>
        <topology evidence="9">Multi-pass membrane protein</topology>
    </subcellularLocation>
    <subcellularLocation>
        <location evidence="1">Membrane</location>
        <topology evidence="1">Multi-pass membrane protein</topology>
    </subcellularLocation>
</comment>
<proteinExistence type="inferred from homology"/>
<evidence type="ECO:0000256" key="10">
    <source>
        <dbReference type="NCBIfam" id="TIGR00751"/>
    </source>
</evidence>
<reference evidence="11 12" key="1">
    <citation type="journal article" date="2018" name="Syst. Appl. Microbiol.">
        <title>Ereboglobus luteus gen. nov. sp. nov. from cockroach guts, and new insights into the oxygen relationship of the genera Opitutus and Didymococcus (Verrucomicrobia: Opitutaceae).</title>
        <authorList>
            <person name="Tegtmeier D."/>
            <person name="Belitz A."/>
            <person name="Radek R."/>
            <person name="Heimerl T."/>
            <person name="Brune A."/>
        </authorList>
    </citation>
    <scope>NUCLEOTIDE SEQUENCE [LARGE SCALE GENOMIC DNA]</scope>
    <source>
        <strain evidence="11 12">Ho45</strain>
    </source>
</reference>
<dbReference type="EMBL" id="CP023004">
    <property type="protein sequence ID" value="AWI10732.1"/>
    <property type="molecule type" value="Genomic_DNA"/>
</dbReference>
<evidence type="ECO:0000313" key="11">
    <source>
        <dbReference type="EMBL" id="AWI10732.1"/>
    </source>
</evidence>
<dbReference type="Proteomes" id="UP000244896">
    <property type="component" value="Chromosome"/>
</dbReference>
<feature type="transmembrane region" description="Helical" evidence="9">
    <location>
        <begin position="99"/>
        <end position="116"/>
    </location>
</feature>
<dbReference type="InterPro" id="IPR026046">
    <property type="entry name" value="UBIAD1"/>
</dbReference>
<feature type="transmembrane region" description="Helical" evidence="9">
    <location>
        <begin position="45"/>
        <end position="65"/>
    </location>
</feature>
<dbReference type="PANTHER" id="PTHR13929:SF0">
    <property type="entry name" value="UBIA PRENYLTRANSFERASE DOMAIN-CONTAINING PROTEIN 1"/>
    <property type="match status" value="1"/>
</dbReference>
<protein>
    <recommendedName>
        <fullName evidence="9 10">1,4-dihydroxy-2-naphthoate octaprenyltransferase</fullName>
        <shortName evidence="9">DHNA-octaprenyltransferase</shortName>
        <ecNumber evidence="9 10">2.5.1.74</ecNumber>
    </recommendedName>
</protein>
<feature type="transmembrane region" description="Helical" evidence="9">
    <location>
        <begin position="244"/>
        <end position="262"/>
    </location>
</feature>
<dbReference type="CDD" id="cd13962">
    <property type="entry name" value="PT_UbiA_UBIAD1"/>
    <property type="match status" value="1"/>
</dbReference>
<feature type="transmembrane region" description="Helical" evidence="9">
    <location>
        <begin position="219"/>
        <end position="238"/>
    </location>
</feature>
<keyword evidence="8 9" id="KW-0472">Membrane</keyword>
<evidence type="ECO:0000256" key="6">
    <source>
        <dbReference type="ARBA" id="ARBA00022692"/>
    </source>
</evidence>
<dbReference type="EC" id="2.5.1.74" evidence="9 10"/>
<dbReference type="Pfam" id="PF01040">
    <property type="entry name" value="UbiA"/>
    <property type="match status" value="1"/>
</dbReference>
<sequence length="302" mass="32079">MSNAADKPSVLKIWILASRPRTLPAAVAPVMVASALAWHDGVFHWPAALACLLFALFIQIGTNFANDYYDYVKGADTAERVGPRRAVAMGWVSPRTMRAAMWIVFGVAFGCGLTLLRFGGWPLLAIGVASVICGIAYTGGPYPLGYNGLGDVFVFVFFGFVAVGATYFVQAATVTAAAWVVGAGVGALAVNILVVNNYRDAETDARAGKRTLVVRFGRGFSRAQFACGLLVAFAAPVVLCARGYSLWTLLPLALAPMAWMHARRLRTGKTPPEQIALLGDTGKLLALYAVLFSAGLLLGTRT</sequence>
<keyword evidence="12" id="KW-1185">Reference proteome</keyword>
<dbReference type="OrthoDB" id="9767568at2"/>
<comment type="function">
    <text evidence="9">Conversion of 1,4-dihydroxy-2-naphthoate (DHNA) to demethylmenaquinone (DMK).</text>
</comment>
<dbReference type="NCBIfam" id="NF004751">
    <property type="entry name" value="PRK06080.1-3"/>
    <property type="match status" value="1"/>
</dbReference>
<dbReference type="KEGG" id="elut:CKA38_15065"/>
<evidence type="ECO:0000256" key="7">
    <source>
        <dbReference type="ARBA" id="ARBA00022989"/>
    </source>
</evidence>
<dbReference type="PANTHER" id="PTHR13929">
    <property type="entry name" value="1,4-DIHYDROXY-2-NAPHTHOATE OCTAPRENYLTRANSFERASE"/>
    <property type="match status" value="1"/>
</dbReference>
<dbReference type="Gene3D" id="1.10.357.140">
    <property type="entry name" value="UbiA prenyltransferase"/>
    <property type="match status" value="1"/>
</dbReference>